<comment type="caution">
    <text evidence="1">The sequence shown here is derived from an EMBL/GenBank/DDBJ whole genome shotgun (WGS) entry which is preliminary data.</text>
</comment>
<dbReference type="EMBL" id="ADMS01000116">
    <property type="protein sequence ID" value="EFF73665.1"/>
    <property type="molecule type" value="Genomic_DNA"/>
</dbReference>
<sequence length="43" mass="5041">MTPTRGREYIRAPSTRNFRRIRKWLLGPKPPGGDGRILVHARR</sequence>
<evidence type="ECO:0000313" key="1">
    <source>
        <dbReference type="EMBL" id="EFF73665.1"/>
    </source>
</evidence>
<proteinExistence type="predicted"/>
<organism evidence="1 2">
    <name type="scientific">Achromobacter piechaudii ATCC 43553</name>
    <dbReference type="NCBI Taxonomy" id="742159"/>
    <lineage>
        <taxon>Bacteria</taxon>
        <taxon>Pseudomonadati</taxon>
        <taxon>Pseudomonadota</taxon>
        <taxon>Betaproteobacteria</taxon>
        <taxon>Burkholderiales</taxon>
        <taxon>Alcaligenaceae</taxon>
        <taxon>Achromobacter</taxon>
    </lineage>
</organism>
<name>D4XHK9_9BURK</name>
<dbReference type="HOGENOM" id="CLU_3228145_0_0_4"/>
<accession>D4XHK9</accession>
<gene>
    <name evidence="1" type="ORF">HMPREF0004_4956</name>
</gene>
<evidence type="ECO:0000313" key="2">
    <source>
        <dbReference type="Proteomes" id="UP000004510"/>
    </source>
</evidence>
<dbReference type="AlphaFoldDB" id="D4XHK9"/>
<dbReference type="Proteomes" id="UP000004510">
    <property type="component" value="Unassembled WGS sequence"/>
</dbReference>
<reference evidence="2" key="1">
    <citation type="submission" date="2010-03" db="EMBL/GenBank/DDBJ databases">
        <title>Complete sequence of Mobiluncus curtisii ATCC 43063.</title>
        <authorList>
            <person name="Muzny D."/>
            <person name="Qin X."/>
            <person name="Deng J."/>
            <person name="Jiang H."/>
            <person name="Liu Y."/>
            <person name="Qu J."/>
            <person name="Song X.-Z."/>
            <person name="Zhang L."/>
            <person name="Thornton R."/>
            <person name="Coyle M."/>
            <person name="Francisco L."/>
            <person name="Jackson L."/>
            <person name="Javaid M."/>
            <person name="Korchina V."/>
            <person name="Kovar C."/>
            <person name="Mata R."/>
            <person name="Mathew T."/>
            <person name="Ngo R."/>
            <person name="Nguyen L."/>
            <person name="Nguyen N."/>
            <person name="Okwuonu G."/>
            <person name="Ongeri F."/>
            <person name="Pham C."/>
            <person name="Simmons D."/>
            <person name="Wilczek-Boney K."/>
            <person name="Hale W."/>
            <person name="Jakkamsetti A."/>
            <person name="Pham P."/>
            <person name="Ruth R."/>
            <person name="San Lucas F."/>
            <person name="Warren J."/>
            <person name="Zhang J."/>
            <person name="Zhao Z."/>
            <person name="Zhou C."/>
            <person name="Zhu D."/>
            <person name="Lee S."/>
            <person name="Bess C."/>
            <person name="Blankenburg K."/>
            <person name="Forbes L."/>
            <person name="Fu Q."/>
            <person name="Gubbala S."/>
            <person name="Hirani K."/>
            <person name="Jayaseelan J.C."/>
            <person name="Lara F."/>
            <person name="Munidasa M."/>
            <person name="Palculict T."/>
            <person name="Patil S."/>
            <person name="Pu L.-L."/>
            <person name="Saada N."/>
            <person name="Tang L."/>
            <person name="Weissenberger G."/>
            <person name="Zhu Y."/>
            <person name="Hemphill L."/>
            <person name="Shang Y."/>
            <person name="Youmans B."/>
            <person name="Ayvaz T."/>
            <person name="Ross M."/>
            <person name="Santibanez J."/>
            <person name="Aqrawi P."/>
            <person name="Gross S."/>
            <person name="Joshi V."/>
            <person name="Fowler G."/>
            <person name="Nazareth L."/>
            <person name="Reid J."/>
            <person name="Worley K."/>
            <person name="Petrosino J."/>
            <person name="Highlander S."/>
            <person name="Gibbs R."/>
            <person name="Gibbs R."/>
        </authorList>
    </citation>
    <scope>NUCLEOTIDE SEQUENCE [LARGE SCALE GENOMIC DNA]</scope>
    <source>
        <strain evidence="2">ATCC 43553</strain>
    </source>
</reference>
<protein>
    <submittedName>
        <fullName evidence="1">Uncharacterized protein</fullName>
    </submittedName>
</protein>